<dbReference type="InterPro" id="IPR016181">
    <property type="entry name" value="Acyl_CoA_acyltransferase"/>
</dbReference>
<protein>
    <submittedName>
        <fullName evidence="1">Uncharacterized protein</fullName>
    </submittedName>
</protein>
<organism evidence="1 2">
    <name type="scientific">Enterocloster clostridioformis</name>
    <dbReference type="NCBI Taxonomy" id="1531"/>
    <lineage>
        <taxon>Bacteria</taxon>
        <taxon>Bacillati</taxon>
        <taxon>Bacillota</taxon>
        <taxon>Clostridia</taxon>
        <taxon>Lachnospirales</taxon>
        <taxon>Lachnospiraceae</taxon>
        <taxon>Enterocloster</taxon>
    </lineage>
</organism>
<dbReference type="RefSeq" id="WP_009296700.1">
    <property type="nucleotide sequence ID" value="NZ_CZAB01000109.1"/>
</dbReference>
<dbReference type="InterPro" id="IPR057895">
    <property type="entry name" value="Mom"/>
</dbReference>
<name>A0A174UK27_9FIRM</name>
<gene>
    <name evidence="1" type="ORF">ERS852480_05110</name>
</gene>
<dbReference type="AlphaFoldDB" id="A0A174UK27"/>
<evidence type="ECO:0000313" key="1">
    <source>
        <dbReference type="EMBL" id="CUQ19359.1"/>
    </source>
</evidence>
<dbReference type="SUPFAM" id="SSF55729">
    <property type="entry name" value="Acyl-CoA N-acyltransferases (Nat)"/>
    <property type="match status" value="1"/>
</dbReference>
<dbReference type="Proteomes" id="UP000095512">
    <property type="component" value="Unassembled WGS sequence"/>
</dbReference>
<proteinExistence type="predicted"/>
<reference evidence="1 2" key="1">
    <citation type="submission" date="2015-09" db="EMBL/GenBank/DDBJ databases">
        <authorList>
            <consortium name="Pathogen Informatics"/>
        </authorList>
    </citation>
    <scope>NUCLEOTIDE SEQUENCE [LARGE SCALE GENOMIC DNA]</scope>
    <source>
        <strain evidence="1 2">2789STDY5834865</strain>
    </source>
</reference>
<accession>A0A174UK27</accession>
<dbReference type="Pfam" id="PF25680">
    <property type="entry name" value="Mom"/>
    <property type="match status" value="1"/>
</dbReference>
<dbReference type="EMBL" id="CZAB01000109">
    <property type="protein sequence ID" value="CUQ19359.1"/>
    <property type="molecule type" value="Genomic_DNA"/>
</dbReference>
<sequence>MSQNRNDTTSGQRGPKLTVREIPKEQAIGFIRRYHYSKIMPRLNKHYLGFYTGNRLAGVVALGWGTQPLQSIRKMFPRHRLQSGDYLEIGKMCFLPEMNGNQCFGSRVLSQLVKWLKNNTDCLFLYTLADGIMGKCGYVYQAANFRYIGSFPTSVYRCTATGEKIHPRSARLLLEENAALDGVERRFWLTHGYCEYKGIEKINGLMFRYLYPLNRQAKKILNAYPEYRGLPNPKDKDLKFTMRTAPGVYAPIPPPLFNRDVCQFNTQKC</sequence>
<evidence type="ECO:0000313" key="2">
    <source>
        <dbReference type="Proteomes" id="UP000095512"/>
    </source>
</evidence>